<evidence type="ECO:0000313" key="1">
    <source>
        <dbReference type="EMBL" id="SIT41684.1"/>
    </source>
</evidence>
<keyword evidence="2" id="KW-1185">Reference proteome</keyword>
<dbReference type="Proteomes" id="UP000195569">
    <property type="component" value="Unassembled WGS sequence"/>
</dbReference>
<dbReference type="AlphaFoldDB" id="A0A1N7S2R3"/>
<protein>
    <submittedName>
        <fullName evidence="1">Uncharacterized protein</fullName>
    </submittedName>
</protein>
<reference evidence="1" key="1">
    <citation type="submission" date="2016-12" db="EMBL/GenBank/DDBJ databases">
        <authorList>
            <person name="Moulin L."/>
        </authorList>
    </citation>
    <scope>NUCLEOTIDE SEQUENCE [LARGE SCALE GENOMIC DNA]</scope>
    <source>
        <strain evidence="1">STM 7183</strain>
    </source>
</reference>
<name>A0A1N7S2R3_9BURK</name>
<dbReference type="EMBL" id="CYGY02000030">
    <property type="protein sequence ID" value="SIT41684.1"/>
    <property type="molecule type" value="Genomic_DNA"/>
</dbReference>
<comment type="caution">
    <text evidence="1">The sequence shown here is derived from an EMBL/GenBank/DDBJ whole genome shotgun (WGS) entry which is preliminary data.</text>
</comment>
<accession>A0A1N7S2R3</accession>
<gene>
    <name evidence="1" type="ORF">BN2476_300127</name>
</gene>
<organism evidence="1 2">
    <name type="scientific">Paraburkholderia piptadeniae</name>
    <dbReference type="NCBI Taxonomy" id="1701573"/>
    <lineage>
        <taxon>Bacteria</taxon>
        <taxon>Pseudomonadati</taxon>
        <taxon>Pseudomonadota</taxon>
        <taxon>Betaproteobacteria</taxon>
        <taxon>Burkholderiales</taxon>
        <taxon>Burkholderiaceae</taxon>
        <taxon>Paraburkholderia</taxon>
    </lineage>
</organism>
<proteinExistence type="predicted"/>
<sequence length="125" mass="15043">MYSVICTYSRIRVSDCDFDHLKDAAARLDKLGVLNSWQLVEPDRPVRQITGLQMERSDRRPWKELQRKRLKHLSLSCRNLLEAGRHVRGHPQWLRDTWPTSIRGLMMFFEEFEYAEMDFDGYIRR</sequence>
<evidence type="ECO:0000313" key="2">
    <source>
        <dbReference type="Proteomes" id="UP000195569"/>
    </source>
</evidence>